<keyword evidence="2" id="KW-0732">Signal</keyword>
<feature type="chain" id="PRO_5036457182" evidence="2">
    <location>
        <begin position="19"/>
        <end position="207"/>
    </location>
</feature>
<evidence type="ECO:0000313" key="3">
    <source>
        <dbReference type="EnsemblMetazoa" id="G10419.1:cds"/>
    </source>
</evidence>
<feature type="transmembrane region" description="Helical" evidence="1">
    <location>
        <begin position="91"/>
        <end position="110"/>
    </location>
</feature>
<proteinExistence type="predicted"/>
<organism evidence="3 4">
    <name type="scientific">Magallana gigas</name>
    <name type="common">Pacific oyster</name>
    <name type="synonym">Crassostrea gigas</name>
    <dbReference type="NCBI Taxonomy" id="29159"/>
    <lineage>
        <taxon>Eukaryota</taxon>
        <taxon>Metazoa</taxon>
        <taxon>Spiralia</taxon>
        <taxon>Lophotrochozoa</taxon>
        <taxon>Mollusca</taxon>
        <taxon>Bivalvia</taxon>
        <taxon>Autobranchia</taxon>
        <taxon>Pteriomorphia</taxon>
        <taxon>Ostreida</taxon>
        <taxon>Ostreoidea</taxon>
        <taxon>Ostreidae</taxon>
        <taxon>Magallana</taxon>
    </lineage>
</organism>
<name>A0A8W8HP16_MAGGI</name>
<dbReference type="Proteomes" id="UP000005408">
    <property type="component" value="Unassembled WGS sequence"/>
</dbReference>
<evidence type="ECO:0000256" key="2">
    <source>
        <dbReference type="SAM" id="SignalP"/>
    </source>
</evidence>
<dbReference type="AlphaFoldDB" id="A0A8W8HP16"/>
<keyword evidence="1" id="KW-1133">Transmembrane helix</keyword>
<protein>
    <submittedName>
        <fullName evidence="3">Uncharacterized protein</fullName>
    </submittedName>
</protein>
<keyword evidence="1" id="KW-0812">Transmembrane</keyword>
<reference evidence="3" key="1">
    <citation type="submission" date="2022-08" db="UniProtKB">
        <authorList>
            <consortium name="EnsemblMetazoa"/>
        </authorList>
    </citation>
    <scope>IDENTIFICATION</scope>
    <source>
        <strain evidence="3">05x7-T-G4-1.051#20</strain>
    </source>
</reference>
<keyword evidence="1" id="KW-0472">Membrane</keyword>
<feature type="signal peptide" evidence="2">
    <location>
        <begin position="1"/>
        <end position="18"/>
    </location>
</feature>
<accession>A0A8W8HP16</accession>
<keyword evidence="4" id="KW-1185">Reference proteome</keyword>
<evidence type="ECO:0000256" key="1">
    <source>
        <dbReference type="SAM" id="Phobius"/>
    </source>
</evidence>
<evidence type="ECO:0000313" key="4">
    <source>
        <dbReference type="Proteomes" id="UP000005408"/>
    </source>
</evidence>
<dbReference type="EnsemblMetazoa" id="G10419.1">
    <property type="protein sequence ID" value="G10419.1:cds"/>
    <property type="gene ID" value="G10419"/>
</dbReference>
<sequence>MNKLICLTVVMVVAAADGYYGSGFGGGFGGKRVVGVRIFGGKVLVAGTVEQLLLSQVENDLEDFATASEYISLNRLSVKQYWISTQDRQKMFRLLCCLALFSVAFGFYYGGIGYGQGLNNPYYGNSLYGNGLYGNGLYGNGLYGNGLYGGLYGNGLYGGLYGNGIYGNGLYGGLYGNGLYNGLYGNNVYGGLNGYRSGLGRLGKSYY</sequence>